<dbReference type="EMBL" id="SDHZ01000001">
    <property type="protein sequence ID" value="RXK85987.1"/>
    <property type="molecule type" value="Genomic_DNA"/>
</dbReference>
<dbReference type="Proteomes" id="UP000290545">
    <property type="component" value="Unassembled WGS sequence"/>
</dbReference>
<dbReference type="RefSeq" id="WP_129001738.1">
    <property type="nucleotide sequence ID" value="NZ_SDHZ01000001.1"/>
</dbReference>
<accession>A0A4Q1D9D4</accession>
<protein>
    <recommendedName>
        <fullName evidence="4">Beta-lactamase-inhibitor-like PepSY-like domain-containing protein</fullName>
    </recommendedName>
</protein>
<reference evidence="2 3" key="1">
    <citation type="submission" date="2019-01" db="EMBL/GenBank/DDBJ databases">
        <title>Filimonas sp. strain TTM-71.</title>
        <authorList>
            <person name="Chen W.-M."/>
        </authorList>
    </citation>
    <scope>NUCLEOTIDE SEQUENCE [LARGE SCALE GENOMIC DNA]</scope>
    <source>
        <strain evidence="2 3">TTM-71</strain>
    </source>
</reference>
<dbReference type="AlphaFoldDB" id="A0A4Q1D9D4"/>
<sequence>MIQTPPLFNCLTTVGFLFITCLLSASCNSTQQSLQKATLDKDTAAALTGPLLQPERQATATGDTAIEVLNAEEIRLNGKLKRYFSLTQFRAVLGEPDSTKLLRDEEPCTTIFEEADGSVDPMASYLYKNGSRYEHAKDKVAIDEISFTHGDFIIYRQVSLNAGTTVDDLRKLFPNAVAHMSIMEVYEHGKLQVIQLREDNNNVSDGQIRLFLKEGKLYSMHWWFPC</sequence>
<feature type="signal peptide" evidence="1">
    <location>
        <begin position="1"/>
        <end position="25"/>
    </location>
</feature>
<proteinExistence type="predicted"/>
<evidence type="ECO:0000256" key="1">
    <source>
        <dbReference type="SAM" id="SignalP"/>
    </source>
</evidence>
<dbReference type="OrthoDB" id="883995at2"/>
<name>A0A4Q1D9D4_9BACT</name>
<comment type="caution">
    <text evidence="2">The sequence shown here is derived from an EMBL/GenBank/DDBJ whole genome shotgun (WGS) entry which is preliminary data.</text>
</comment>
<gene>
    <name evidence="2" type="ORF">ESB13_04030</name>
</gene>
<feature type="chain" id="PRO_5020703460" description="Beta-lactamase-inhibitor-like PepSY-like domain-containing protein" evidence="1">
    <location>
        <begin position="26"/>
        <end position="226"/>
    </location>
</feature>
<evidence type="ECO:0000313" key="2">
    <source>
        <dbReference type="EMBL" id="RXK85987.1"/>
    </source>
</evidence>
<evidence type="ECO:0008006" key="4">
    <source>
        <dbReference type="Google" id="ProtNLM"/>
    </source>
</evidence>
<keyword evidence="3" id="KW-1185">Reference proteome</keyword>
<evidence type="ECO:0000313" key="3">
    <source>
        <dbReference type="Proteomes" id="UP000290545"/>
    </source>
</evidence>
<keyword evidence="1" id="KW-0732">Signal</keyword>
<organism evidence="2 3">
    <name type="scientific">Filimonas effusa</name>
    <dbReference type="NCBI Taxonomy" id="2508721"/>
    <lineage>
        <taxon>Bacteria</taxon>
        <taxon>Pseudomonadati</taxon>
        <taxon>Bacteroidota</taxon>
        <taxon>Chitinophagia</taxon>
        <taxon>Chitinophagales</taxon>
        <taxon>Chitinophagaceae</taxon>
        <taxon>Filimonas</taxon>
    </lineage>
</organism>